<feature type="region of interest" description="Disordered" evidence="1">
    <location>
        <begin position="14"/>
        <end position="137"/>
    </location>
</feature>
<feature type="compositionally biased region" description="Low complexity" evidence="1">
    <location>
        <begin position="68"/>
        <end position="84"/>
    </location>
</feature>
<feature type="compositionally biased region" description="Basic and acidic residues" evidence="1">
    <location>
        <begin position="800"/>
        <end position="814"/>
    </location>
</feature>
<proteinExistence type="predicted"/>
<name>G2QZG8_THETT</name>
<protein>
    <submittedName>
        <fullName evidence="2">Uncharacterized protein</fullName>
    </submittedName>
</protein>
<keyword evidence="3" id="KW-1185">Reference proteome</keyword>
<dbReference type="InterPro" id="IPR032675">
    <property type="entry name" value="LRR_dom_sf"/>
</dbReference>
<feature type="compositionally biased region" description="Low complexity" evidence="1">
    <location>
        <begin position="566"/>
        <end position="577"/>
    </location>
</feature>
<feature type="compositionally biased region" description="Polar residues" evidence="1">
    <location>
        <begin position="323"/>
        <end position="332"/>
    </location>
</feature>
<dbReference type="KEGG" id="ttt:THITE_2143208"/>
<dbReference type="Proteomes" id="UP000008181">
    <property type="component" value="Chromosome 2"/>
</dbReference>
<dbReference type="Gene3D" id="3.80.10.10">
    <property type="entry name" value="Ribonuclease Inhibitor"/>
    <property type="match status" value="1"/>
</dbReference>
<accession>G2QZG8</accession>
<feature type="region of interest" description="Disordered" evidence="1">
    <location>
        <begin position="322"/>
        <end position="342"/>
    </location>
</feature>
<feature type="region of interest" description="Disordered" evidence="1">
    <location>
        <begin position="566"/>
        <end position="650"/>
    </location>
</feature>
<dbReference type="GeneID" id="11520475"/>
<feature type="compositionally biased region" description="Basic residues" evidence="1">
    <location>
        <begin position="755"/>
        <end position="764"/>
    </location>
</feature>
<feature type="compositionally biased region" description="Gly residues" evidence="1">
    <location>
        <begin position="778"/>
        <end position="787"/>
    </location>
</feature>
<dbReference type="HOGENOM" id="CLU_008827_1_0_1"/>
<dbReference type="SUPFAM" id="SSF52058">
    <property type="entry name" value="L domain-like"/>
    <property type="match status" value="1"/>
</dbReference>
<evidence type="ECO:0000313" key="3">
    <source>
        <dbReference type="Proteomes" id="UP000008181"/>
    </source>
</evidence>
<evidence type="ECO:0000256" key="1">
    <source>
        <dbReference type="SAM" id="MobiDB-lite"/>
    </source>
</evidence>
<feature type="compositionally biased region" description="Pro residues" evidence="1">
    <location>
        <begin position="632"/>
        <end position="648"/>
    </location>
</feature>
<dbReference type="OrthoDB" id="3210378at2759"/>
<feature type="compositionally biased region" description="Low complexity" evidence="1">
    <location>
        <begin position="92"/>
        <end position="104"/>
    </location>
</feature>
<dbReference type="AlphaFoldDB" id="G2QZG8"/>
<sequence>MYPPDEHEFVLRTQRASTRVQQIAGSQPNPAGPGMEHTPIVHRPTAFSEAPLSGPERPGGYNVPRRLSNSSASSATSSVVSGSDGFDGRARSASFSSSQTSIDSWPNSPGAANPRPVSSPVTWATQNGAAGPGPSYPWHRPAPIKTYRRKAQPGELFAALPGEVLEFILEELRTLHLQPGSSSCATCWMRDCCAVAVSARKFLKYAREALYRHIQLVGHEGPSMKKRTKTTYGSRLVLLRRTLRANPQIAAMVRSLKPPARPLSVGAVAYNDLVASVVMACPNLERLVGFYPTYDHSFQRLFHALSTRPKLKEMNWILEPSPLQRQQRTRSAGPSDDDHWRPAELQPQESQLFLAFHSDWSQLTSLVVHCLPGAALSPPNLLECAIRSLPSLQNLYLSQIPPTTFSDTNLLSLPALKKLSLSHCPGVTTAGLSLLATRPASASIQTLTLVHMNVESLPAIARIFSYLHELETFNFVQTYPPEMPPDELIMLFPYLASASLRKLHWDIPYLPTAAAPADTILARSISAGGFPSLRALCTPHDPEGLFQALCSPRDRIDHPADRYRAAARPRTASPGPGAWHGFGHTRNSSSFSSTRTGGSTTATTPTTTAFNFRNPFPGGSNSSSNTTNHTPPASPLFPPPSPLFPPPNSNLAQARLAAQARLEAAQRGPARYLVHVTDERGAPVERLAVGAFLGTVESRVRYVLAPEPGTGATDEGGGLVGVEDMIMGDGGEGLGGLVSSSSSAGADGGNAGVGRKGRGRRKSRGDKDRDREESDVEGSGGGGGREGCQGRWNTFSGAVVDKKDRERWWHQERGRWRGVVLS</sequence>
<dbReference type="eggNOG" id="ENOG502SN6Z">
    <property type="taxonomic scope" value="Eukaryota"/>
</dbReference>
<evidence type="ECO:0000313" key="2">
    <source>
        <dbReference type="EMBL" id="AEO65494.1"/>
    </source>
</evidence>
<organism evidence="2 3">
    <name type="scientific">Thermothielavioides terrestris (strain ATCC 38088 / NRRL 8126)</name>
    <name type="common">Thielavia terrestris</name>
    <dbReference type="NCBI Taxonomy" id="578455"/>
    <lineage>
        <taxon>Eukaryota</taxon>
        <taxon>Fungi</taxon>
        <taxon>Dikarya</taxon>
        <taxon>Ascomycota</taxon>
        <taxon>Pezizomycotina</taxon>
        <taxon>Sordariomycetes</taxon>
        <taxon>Sordariomycetidae</taxon>
        <taxon>Sordariales</taxon>
        <taxon>Chaetomiaceae</taxon>
        <taxon>Thermothielavioides</taxon>
        <taxon>Thermothielavioides terrestris</taxon>
    </lineage>
</organism>
<reference evidence="2 3" key="1">
    <citation type="journal article" date="2011" name="Nat. Biotechnol.">
        <title>Comparative genomic analysis of the thermophilic biomass-degrading fungi Myceliophthora thermophila and Thielavia terrestris.</title>
        <authorList>
            <person name="Berka R.M."/>
            <person name="Grigoriev I.V."/>
            <person name="Otillar R."/>
            <person name="Salamov A."/>
            <person name="Grimwood J."/>
            <person name="Reid I."/>
            <person name="Ishmael N."/>
            <person name="John T."/>
            <person name="Darmond C."/>
            <person name="Moisan M.-C."/>
            <person name="Henrissat B."/>
            <person name="Coutinho P.M."/>
            <person name="Lombard V."/>
            <person name="Natvig D.O."/>
            <person name="Lindquist E."/>
            <person name="Schmutz J."/>
            <person name="Lucas S."/>
            <person name="Harris P."/>
            <person name="Powlowski J."/>
            <person name="Bellemare A."/>
            <person name="Taylor D."/>
            <person name="Butler G."/>
            <person name="de Vries R.P."/>
            <person name="Allijn I.E."/>
            <person name="van den Brink J."/>
            <person name="Ushinsky S."/>
            <person name="Storms R."/>
            <person name="Powell A.J."/>
            <person name="Paulsen I.T."/>
            <person name="Elbourne L.D.H."/>
            <person name="Baker S.E."/>
            <person name="Magnuson J."/>
            <person name="LaBoissiere S."/>
            <person name="Clutterbuck A.J."/>
            <person name="Martinez D."/>
            <person name="Wogulis M."/>
            <person name="de Leon A.L."/>
            <person name="Rey M.W."/>
            <person name="Tsang A."/>
        </authorList>
    </citation>
    <scope>NUCLEOTIDE SEQUENCE [LARGE SCALE GENOMIC DNA]</scope>
    <source>
        <strain evidence="3">ATCC 38088 / NRRL 8126</strain>
    </source>
</reference>
<feature type="region of interest" description="Disordered" evidence="1">
    <location>
        <begin position="731"/>
        <end position="814"/>
    </location>
</feature>
<feature type="compositionally biased region" description="Polar residues" evidence="1">
    <location>
        <begin position="119"/>
        <end position="128"/>
    </location>
</feature>
<feature type="compositionally biased region" description="Low complexity" evidence="1">
    <location>
        <begin position="585"/>
        <end position="631"/>
    </location>
</feature>
<feature type="compositionally biased region" description="Polar residues" evidence="1">
    <location>
        <begin position="14"/>
        <end position="29"/>
    </location>
</feature>
<dbReference type="RefSeq" id="XP_003651830.1">
    <property type="nucleotide sequence ID" value="XM_003651782.1"/>
</dbReference>
<gene>
    <name evidence="2" type="ORF">THITE_2143208</name>
</gene>
<dbReference type="EMBL" id="CP003010">
    <property type="protein sequence ID" value="AEO65494.1"/>
    <property type="molecule type" value="Genomic_DNA"/>
</dbReference>